<dbReference type="Proteomes" id="UP000050421">
    <property type="component" value="Unassembled WGS sequence"/>
</dbReference>
<keyword evidence="3" id="KW-0862">Zinc</keyword>
<feature type="transmembrane region" description="Helical" evidence="6">
    <location>
        <begin position="218"/>
        <end position="235"/>
    </location>
</feature>
<accession>A0A0P8BQA1</accession>
<keyword evidence="5 6" id="KW-0472">Membrane</keyword>
<protein>
    <submittedName>
        <fullName evidence="9">Co/Zn/Cd efflux system component</fullName>
    </submittedName>
</protein>
<feature type="transmembrane region" description="Helical" evidence="6">
    <location>
        <begin position="120"/>
        <end position="138"/>
    </location>
</feature>
<feature type="transmembrane region" description="Helical" evidence="6">
    <location>
        <begin position="176"/>
        <end position="197"/>
    </location>
</feature>
<name>A0A0P8BQA1_9BACT</name>
<evidence type="ECO:0000256" key="3">
    <source>
        <dbReference type="ARBA" id="ARBA00022906"/>
    </source>
</evidence>
<dbReference type="STRING" id="1305737.GCA_000526355_01184"/>
<dbReference type="PANTHER" id="PTHR11562">
    <property type="entry name" value="CATION EFFLUX PROTEIN/ ZINC TRANSPORTER"/>
    <property type="match status" value="1"/>
</dbReference>
<dbReference type="SUPFAM" id="SSF161111">
    <property type="entry name" value="Cation efflux protein transmembrane domain-like"/>
    <property type="match status" value="1"/>
</dbReference>
<dbReference type="OrthoDB" id="9799649at2"/>
<sequence>MNKSTFSISQMDCPSEETMIRMKLQNVEGIAGLSFDLEKRVLDVSHEGDVKEISAALEELNLGSKFVQTTEIEKFEKSENDIQKKLLWTVLLINFSFFLIEMIFGWLAESMGLVADSLDMLADSMVYALSLIAVGSSITRQKQVAGIAGVFQLLLAAGGFYEVVRRFLNVDERPDYQWMIIISILALIANAWCLYLLQKSKSQQAHMKASMIFTSNDILINAGVILAGLMVLWLDSSLPDLIIGAFVFVLVSLGAWRILKLAK</sequence>
<keyword evidence="3" id="KW-0864">Zinc transport</keyword>
<dbReference type="GO" id="GO:0005886">
    <property type="term" value="C:plasma membrane"/>
    <property type="evidence" value="ECO:0007669"/>
    <property type="project" value="TreeGrafter"/>
</dbReference>
<comment type="caution">
    <text evidence="9">The sequence shown here is derived from an EMBL/GenBank/DDBJ whole genome shotgun (WGS) entry which is preliminary data.</text>
</comment>
<evidence type="ECO:0000256" key="1">
    <source>
        <dbReference type="ARBA" id="ARBA00004141"/>
    </source>
</evidence>
<dbReference type="InterPro" id="IPR027469">
    <property type="entry name" value="Cation_efflux_TMD_sf"/>
</dbReference>
<evidence type="ECO:0000259" key="8">
    <source>
        <dbReference type="Pfam" id="PF01545"/>
    </source>
</evidence>
<dbReference type="InterPro" id="IPR006121">
    <property type="entry name" value="HMA_dom"/>
</dbReference>
<dbReference type="InterPro" id="IPR058533">
    <property type="entry name" value="Cation_efflux_TM"/>
</dbReference>
<keyword evidence="2 6" id="KW-0812">Transmembrane</keyword>
<keyword evidence="3" id="KW-0406">Ion transport</keyword>
<dbReference type="InterPro" id="IPR036163">
    <property type="entry name" value="HMA_dom_sf"/>
</dbReference>
<organism evidence="9 10">
    <name type="scientific">Algoriphagus marincola HL-49</name>
    <dbReference type="NCBI Taxonomy" id="1305737"/>
    <lineage>
        <taxon>Bacteria</taxon>
        <taxon>Pseudomonadati</taxon>
        <taxon>Bacteroidota</taxon>
        <taxon>Cytophagia</taxon>
        <taxon>Cytophagales</taxon>
        <taxon>Cyclobacteriaceae</taxon>
        <taxon>Algoriphagus</taxon>
    </lineage>
</organism>
<dbReference type="Pfam" id="PF01545">
    <property type="entry name" value="Cation_efflux"/>
    <property type="match status" value="1"/>
</dbReference>
<evidence type="ECO:0000256" key="2">
    <source>
        <dbReference type="ARBA" id="ARBA00022692"/>
    </source>
</evidence>
<keyword evidence="4 6" id="KW-1133">Transmembrane helix</keyword>
<dbReference type="AlphaFoldDB" id="A0A0P8BQA1"/>
<evidence type="ECO:0000313" key="10">
    <source>
        <dbReference type="Proteomes" id="UP000050421"/>
    </source>
</evidence>
<dbReference type="EMBL" id="LJXT01000118">
    <property type="protein sequence ID" value="KPQ11739.1"/>
    <property type="molecule type" value="Genomic_DNA"/>
</dbReference>
<keyword evidence="3" id="KW-0813">Transport</keyword>
<evidence type="ECO:0000259" key="7">
    <source>
        <dbReference type="Pfam" id="PF00403"/>
    </source>
</evidence>
<feature type="domain" description="HMA" evidence="7">
    <location>
        <begin position="5"/>
        <end position="60"/>
    </location>
</feature>
<dbReference type="PANTHER" id="PTHR11562:SF17">
    <property type="entry name" value="RE54080P-RELATED"/>
    <property type="match status" value="1"/>
</dbReference>
<dbReference type="SUPFAM" id="SSF55008">
    <property type="entry name" value="HMA, heavy metal-associated domain"/>
    <property type="match status" value="1"/>
</dbReference>
<proteinExistence type="predicted"/>
<dbReference type="GO" id="GO:0005385">
    <property type="term" value="F:zinc ion transmembrane transporter activity"/>
    <property type="evidence" value="ECO:0007669"/>
    <property type="project" value="TreeGrafter"/>
</dbReference>
<dbReference type="PATRIC" id="fig|1305737.6.peg.3752"/>
<reference evidence="9 10" key="1">
    <citation type="submission" date="2015-09" db="EMBL/GenBank/DDBJ databases">
        <title>Identification and resolution of microdiversity through metagenomic sequencing of parallel consortia.</title>
        <authorList>
            <person name="Nelson W.C."/>
            <person name="Romine M.F."/>
            <person name="Lindemann S.R."/>
        </authorList>
    </citation>
    <scope>NUCLEOTIDE SEQUENCE [LARGE SCALE GENOMIC DNA]</scope>
    <source>
        <strain evidence="9">HL-49</strain>
    </source>
</reference>
<dbReference type="CDD" id="cd00371">
    <property type="entry name" value="HMA"/>
    <property type="match status" value="1"/>
</dbReference>
<feature type="transmembrane region" description="Helical" evidence="6">
    <location>
        <begin position="86"/>
        <end position="108"/>
    </location>
</feature>
<feature type="transmembrane region" description="Helical" evidence="6">
    <location>
        <begin position="241"/>
        <end position="259"/>
    </location>
</feature>
<dbReference type="Gene3D" id="1.20.1510.10">
    <property type="entry name" value="Cation efflux protein transmembrane domain"/>
    <property type="match status" value="1"/>
</dbReference>
<feature type="domain" description="Cation efflux protein transmembrane" evidence="8">
    <location>
        <begin position="87"/>
        <end position="260"/>
    </location>
</feature>
<evidence type="ECO:0000256" key="6">
    <source>
        <dbReference type="SAM" id="Phobius"/>
    </source>
</evidence>
<dbReference type="eggNOG" id="COG1230">
    <property type="taxonomic scope" value="Bacteria"/>
</dbReference>
<feature type="transmembrane region" description="Helical" evidence="6">
    <location>
        <begin position="145"/>
        <end position="164"/>
    </location>
</feature>
<gene>
    <name evidence="9" type="ORF">HLUCCX10_15025</name>
</gene>
<dbReference type="GO" id="GO:0046872">
    <property type="term" value="F:metal ion binding"/>
    <property type="evidence" value="ECO:0007669"/>
    <property type="project" value="InterPro"/>
</dbReference>
<comment type="subcellular location">
    <subcellularLocation>
        <location evidence="1">Membrane</location>
        <topology evidence="1">Multi-pass membrane protein</topology>
    </subcellularLocation>
</comment>
<evidence type="ECO:0000256" key="4">
    <source>
        <dbReference type="ARBA" id="ARBA00022989"/>
    </source>
</evidence>
<dbReference type="Gene3D" id="3.30.70.100">
    <property type="match status" value="1"/>
</dbReference>
<dbReference type="InterPro" id="IPR050681">
    <property type="entry name" value="CDF/SLC30A"/>
</dbReference>
<dbReference type="Pfam" id="PF00403">
    <property type="entry name" value="HMA"/>
    <property type="match status" value="1"/>
</dbReference>
<evidence type="ECO:0000256" key="5">
    <source>
        <dbReference type="ARBA" id="ARBA00023136"/>
    </source>
</evidence>
<evidence type="ECO:0000313" key="9">
    <source>
        <dbReference type="EMBL" id="KPQ11739.1"/>
    </source>
</evidence>